<evidence type="ECO:0000313" key="1">
    <source>
        <dbReference type="EMBL" id="MBW89764.1"/>
    </source>
</evidence>
<proteinExistence type="predicted"/>
<dbReference type="EMBL" id="GGEC01009281">
    <property type="protein sequence ID" value="MBW89764.1"/>
    <property type="molecule type" value="Transcribed_RNA"/>
</dbReference>
<name>A0A2P2J8F7_RHIMU</name>
<protein>
    <submittedName>
        <fullName evidence="1">Disease resistance-responsive family protein</fullName>
    </submittedName>
</protein>
<accession>A0A2P2J8F7</accession>
<reference evidence="1" key="1">
    <citation type="submission" date="2018-02" db="EMBL/GenBank/DDBJ databases">
        <title>Rhizophora mucronata_Transcriptome.</title>
        <authorList>
            <person name="Meera S.P."/>
            <person name="Sreeshan A."/>
            <person name="Augustine A."/>
        </authorList>
    </citation>
    <scope>NUCLEOTIDE SEQUENCE</scope>
    <source>
        <tissue evidence="1">Leaf</tissue>
    </source>
</reference>
<organism evidence="1">
    <name type="scientific">Rhizophora mucronata</name>
    <name type="common">Asiatic mangrove</name>
    <dbReference type="NCBI Taxonomy" id="61149"/>
    <lineage>
        <taxon>Eukaryota</taxon>
        <taxon>Viridiplantae</taxon>
        <taxon>Streptophyta</taxon>
        <taxon>Embryophyta</taxon>
        <taxon>Tracheophyta</taxon>
        <taxon>Spermatophyta</taxon>
        <taxon>Magnoliopsida</taxon>
        <taxon>eudicotyledons</taxon>
        <taxon>Gunneridae</taxon>
        <taxon>Pentapetalae</taxon>
        <taxon>rosids</taxon>
        <taxon>fabids</taxon>
        <taxon>Malpighiales</taxon>
        <taxon>Rhizophoraceae</taxon>
        <taxon>Rhizophora</taxon>
    </lineage>
</organism>
<dbReference type="AlphaFoldDB" id="A0A2P2J8F7"/>
<sequence length="40" mass="4477">MEMTTVLTWREENGDKAILGRLTASARGPLLGKFCQVVKR</sequence>